<evidence type="ECO:0000256" key="3">
    <source>
        <dbReference type="ARBA" id="ARBA00022643"/>
    </source>
</evidence>
<keyword evidence="4" id="KW-0560">Oxidoreductase</keyword>
<protein>
    <recommendedName>
        <fullName evidence="5">Nitroreductase domain-containing protein</fullName>
    </recommendedName>
</protein>
<dbReference type="InterPro" id="IPR000415">
    <property type="entry name" value="Nitroreductase-like"/>
</dbReference>
<evidence type="ECO:0000259" key="5">
    <source>
        <dbReference type="Pfam" id="PF00881"/>
    </source>
</evidence>
<dbReference type="Gene3D" id="3.40.109.10">
    <property type="entry name" value="NADH Oxidase"/>
    <property type="match status" value="1"/>
</dbReference>
<comment type="similarity">
    <text evidence="1">Belongs to the flavin oxidoreductase frp family.</text>
</comment>
<dbReference type="AlphaFoldDB" id="A0A0P6X3G5"/>
<proteinExistence type="inferred from homology"/>
<dbReference type="Pfam" id="PF00881">
    <property type="entry name" value="Nitroreductase"/>
    <property type="match status" value="1"/>
</dbReference>
<dbReference type="OrthoDB" id="9775805at2"/>
<dbReference type="SUPFAM" id="SSF55469">
    <property type="entry name" value="FMN-dependent nitroreductase-like"/>
    <property type="match status" value="1"/>
</dbReference>
<evidence type="ECO:0000256" key="4">
    <source>
        <dbReference type="ARBA" id="ARBA00023002"/>
    </source>
</evidence>
<dbReference type="RefSeq" id="WP_062417206.1">
    <property type="nucleotide sequence ID" value="NZ_DF967974.1"/>
</dbReference>
<accession>A0A0P6X3G5</accession>
<dbReference type="PATRIC" id="fig|229921.5.peg.284"/>
<gene>
    <name evidence="6" type="ORF">ADN01_18220</name>
</gene>
<reference evidence="6 7" key="1">
    <citation type="submission" date="2015-07" db="EMBL/GenBank/DDBJ databases">
        <title>Genome sequence of Levilinea saccharolytica DSM 16555.</title>
        <authorList>
            <person name="Hemp J."/>
            <person name="Ward L.M."/>
            <person name="Pace L.A."/>
            <person name="Fischer W.W."/>
        </authorList>
    </citation>
    <scope>NUCLEOTIDE SEQUENCE [LARGE SCALE GENOMIC DNA]</scope>
    <source>
        <strain evidence="6 7">KIBI-1</strain>
    </source>
</reference>
<dbReference type="PANTHER" id="PTHR43425">
    <property type="entry name" value="OXYGEN-INSENSITIVE NADPH NITROREDUCTASE"/>
    <property type="match status" value="1"/>
</dbReference>
<keyword evidence="3" id="KW-0288">FMN</keyword>
<dbReference type="EMBL" id="LGCM01000065">
    <property type="protein sequence ID" value="KPL75753.1"/>
    <property type="molecule type" value="Genomic_DNA"/>
</dbReference>
<sequence length="261" mass="29705">MNSTLELLANRHSVRAFSEQPITPEERQAILQATYRAPTAGNQMLYAIIEVDDPAVKQRLVETCDHQPFIAKAPLVLVFLADYQRWFDAFIHGGVRERCAAVGQEFRMPGPGDLFLASCDALIAAQTAVIAAESLGIGSCYIGDILENYEIHRELFHLPRYTFPVTMVCFGHPAPLTHQRRIPRFPEEFILHRNTYRRFGPEEQEAMFQPLMAARPSGHAFPEGVENIAQSLFFRKYVAPFSYEMTRSVEAMLKNWTPEED</sequence>
<comment type="caution">
    <text evidence="6">The sequence shown here is derived from an EMBL/GenBank/DDBJ whole genome shotgun (WGS) entry which is preliminary data.</text>
</comment>
<keyword evidence="2" id="KW-0285">Flavoprotein</keyword>
<evidence type="ECO:0000313" key="6">
    <source>
        <dbReference type="EMBL" id="KPL75753.1"/>
    </source>
</evidence>
<dbReference type="Proteomes" id="UP000050501">
    <property type="component" value="Unassembled WGS sequence"/>
</dbReference>
<evidence type="ECO:0000256" key="1">
    <source>
        <dbReference type="ARBA" id="ARBA00008366"/>
    </source>
</evidence>
<dbReference type="STRING" id="229921.ADN01_18220"/>
<organism evidence="6 7">
    <name type="scientific">Levilinea saccharolytica</name>
    <dbReference type="NCBI Taxonomy" id="229921"/>
    <lineage>
        <taxon>Bacteria</taxon>
        <taxon>Bacillati</taxon>
        <taxon>Chloroflexota</taxon>
        <taxon>Anaerolineae</taxon>
        <taxon>Anaerolineales</taxon>
        <taxon>Anaerolineaceae</taxon>
        <taxon>Levilinea</taxon>
    </lineage>
</organism>
<feature type="domain" description="Nitroreductase" evidence="5">
    <location>
        <begin position="9"/>
        <end position="172"/>
    </location>
</feature>
<dbReference type="InterPro" id="IPR016446">
    <property type="entry name" value="Flavin_OxRdtase_Frp"/>
</dbReference>
<name>A0A0P6X3G5_9CHLR</name>
<dbReference type="PANTHER" id="PTHR43425:SF2">
    <property type="entry name" value="OXYGEN-INSENSITIVE NADPH NITROREDUCTASE"/>
    <property type="match status" value="1"/>
</dbReference>
<dbReference type="GO" id="GO:0016491">
    <property type="term" value="F:oxidoreductase activity"/>
    <property type="evidence" value="ECO:0007669"/>
    <property type="project" value="UniProtKB-KW"/>
</dbReference>
<evidence type="ECO:0000256" key="2">
    <source>
        <dbReference type="ARBA" id="ARBA00022630"/>
    </source>
</evidence>
<keyword evidence="7" id="KW-1185">Reference proteome</keyword>
<evidence type="ECO:0000313" key="7">
    <source>
        <dbReference type="Proteomes" id="UP000050501"/>
    </source>
</evidence>
<dbReference type="InterPro" id="IPR029479">
    <property type="entry name" value="Nitroreductase"/>
</dbReference>